<evidence type="ECO:0000313" key="3">
    <source>
        <dbReference type="EMBL" id="BBC34879.1"/>
    </source>
</evidence>
<accession>A0ABN5VN50</accession>
<evidence type="ECO:0000313" key="4">
    <source>
        <dbReference type="Proteomes" id="UP001321542"/>
    </source>
</evidence>
<name>A0ABN5VN50_9ACTN</name>
<protein>
    <recommendedName>
        <fullName evidence="5">Integral membrane protein</fullName>
    </recommendedName>
</protein>
<sequence>MVAGLALALCAAVCMGSATVLQALGARRAMVVEPGRGGREPVGAAQERKPVKPVTPVGQVRAPAGPERARARAVVAALRGWPFLAGAGLDTLGFAAEVVALRLVPLFLVEAAVAASLAVTAVVGTAVLGLRLRRAEWGAVAVVCLGLATLAVAAGREGEGDGDARMRWTVLGVALAVVVIGWVAGGRLRRGRAVVLGAASGLSFGVTAIGVRLLPEVTFPGVAAEPTAYAVVVSGLGGYLLLVQALQSGSVTAATAAMVICETVWPGAFGVLWLGDTTRHGYGGLAVAGFVGCVAGAVALARFGEAEAEGEGQGQGV</sequence>
<feature type="chain" id="PRO_5045201243" description="Integral membrane protein" evidence="2">
    <location>
        <begin position="23"/>
        <end position="317"/>
    </location>
</feature>
<feature type="transmembrane region" description="Helical" evidence="1">
    <location>
        <begin position="106"/>
        <end position="130"/>
    </location>
</feature>
<organism evidence="3 4">
    <name type="scientific">Streptomyces graminofaciens</name>
    <dbReference type="NCBI Taxonomy" id="68212"/>
    <lineage>
        <taxon>Bacteria</taxon>
        <taxon>Bacillati</taxon>
        <taxon>Actinomycetota</taxon>
        <taxon>Actinomycetes</taxon>
        <taxon>Kitasatosporales</taxon>
        <taxon>Streptomycetaceae</taxon>
        <taxon>Streptomyces</taxon>
    </lineage>
</organism>
<feature type="transmembrane region" description="Helical" evidence="1">
    <location>
        <begin position="166"/>
        <end position="186"/>
    </location>
</feature>
<proteinExistence type="predicted"/>
<keyword evidence="4" id="KW-1185">Reference proteome</keyword>
<feature type="transmembrane region" description="Helical" evidence="1">
    <location>
        <begin position="253"/>
        <end position="275"/>
    </location>
</feature>
<feature type="transmembrane region" description="Helical" evidence="1">
    <location>
        <begin position="226"/>
        <end position="246"/>
    </location>
</feature>
<dbReference type="PANTHER" id="PTHR40761">
    <property type="entry name" value="CONSERVED INTEGRAL MEMBRANE ALANINE VALINE AND LEUCINE RICH PROTEIN-RELATED"/>
    <property type="match status" value="1"/>
</dbReference>
<keyword evidence="1" id="KW-0472">Membrane</keyword>
<keyword evidence="1" id="KW-1133">Transmembrane helix</keyword>
<dbReference type="InterPro" id="IPR037185">
    <property type="entry name" value="EmrE-like"/>
</dbReference>
<keyword evidence="1" id="KW-0812">Transmembrane</keyword>
<evidence type="ECO:0008006" key="5">
    <source>
        <dbReference type="Google" id="ProtNLM"/>
    </source>
</evidence>
<dbReference type="RefSeq" id="WP_286254935.1">
    <property type="nucleotide sequence ID" value="NZ_AP018448.1"/>
</dbReference>
<gene>
    <name evidence="3" type="ORF">SGFS_061730</name>
</gene>
<reference evidence="3 4" key="1">
    <citation type="journal article" date="2010" name="ChemBioChem">
        <title>Cloning and characterization of the biosynthetic gene cluster of 16-membered macrolide antibiotic FD-891: involvement of a dual functional cytochrome P450 monooxygenase catalyzing epoxidation and hydroxylation.</title>
        <authorList>
            <person name="Kudo F."/>
            <person name="Motegi A."/>
            <person name="Mizoue K."/>
            <person name="Eguchi T."/>
        </authorList>
    </citation>
    <scope>NUCLEOTIDE SEQUENCE [LARGE SCALE GENOMIC DNA]</scope>
    <source>
        <strain evidence="3 4">A-8890</strain>
    </source>
</reference>
<dbReference type="EMBL" id="AP018448">
    <property type="protein sequence ID" value="BBC34879.1"/>
    <property type="molecule type" value="Genomic_DNA"/>
</dbReference>
<dbReference type="SUPFAM" id="SSF103481">
    <property type="entry name" value="Multidrug resistance efflux transporter EmrE"/>
    <property type="match status" value="1"/>
</dbReference>
<feature type="transmembrane region" description="Helical" evidence="1">
    <location>
        <begin position="137"/>
        <end position="154"/>
    </location>
</feature>
<evidence type="ECO:0000256" key="2">
    <source>
        <dbReference type="SAM" id="SignalP"/>
    </source>
</evidence>
<feature type="transmembrane region" description="Helical" evidence="1">
    <location>
        <begin position="193"/>
        <end position="214"/>
    </location>
</feature>
<dbReference type="Proteomes" id="UP001321542">
    <property type="component" value="Chromosome"/>
</dbReference>
<feature type="signal peptide" evidence="2">
    <location>
        <begin position="1"/>
        <end position="22"/>
    </location>
</feature>
<feature type="transmembrane region" description="Helical" evidence="1">
    <location>
        <begin position="281"/>
        <end position="301"/>
    </location>
</feature>
<evidence type="ECO:0000256" key="1">
    <source>
        <dbReference type="SAM" id="Phobius"/>
    </source>
</evidence>
<dbReference type="PANTHER" id="PTHR40761:SF1">
    <property type="entry name" value="CONSERVED INTEGRAL MEMBRANE ALANINE VALINE AND LEUCINE RICH PROTEIN-RELATED"/>
    <property type="match status" value="1"/>
</dbReference>
<reference evidence="3 4" key="2">
    <citation type="journal article" date="2023" name="ChemBioChem">
        <title>Acyltransferase Domain Exchange between Two Independent Type I Polyketide Synthases in the Same Producer Strain of Macrolide Antibiotics.</title>
        <authorList>
            <person name="Kudo F."/>
            <person name="Kishikawa K."/>
            <person name="Tsuboi K."/>
            <person name="Kido T."/>
            <person name="Usui T."/>
            <person name="Hashimoto J."/>
            <person name="Shin-Ya K."/>
            <person name="Miyanaga A."/>
            <person name="Eguchi T."/>
        </authorList>
    </citation>
    <scope>NUCLEOTIDE SEQUENCE [LARGE SCALE GENOMIC DNA]</scope>
    <source>
        <strain evidence="3 4">A-8890</strain>
    </source>
</reference>
<keyword evidence="2" id="KW-0732">Signal</keyword>